<gene>
    <name evidence="5" type="ORF">H9809_10040</name>
</gene>
<evidence type="ECO:0000313" key="6">
    <source>
        <dbReference type="Proteomes" id="UP000824056"/>
    </source>
</evidence>
<sequence>MELPLLEIKDVSYSYHTKSGETPALSHISFSLFPGEFLALVGPSGCGKSTLLDMLCGLLKPEKGEILLKGKPLDASSANIGYMLQKDHLFEWRSIYSNVLLGLEIQKKKSRESIEKAEHLLRDYGLDKFKDSRPSQLSGGMRQRAALIRTLALDPELLLLDEPFSALDYQTRLSVSDDIGKIIRREEKSAILVTHDISEAISMADRVLVLSRRPAKVRKSISIVFQLENRTPMASRNAPEFKNYFNEIWKELNQDE</sequence>
<dbReference type="SMART" id="SM00382">
    <property type="entry name" value="AAA"/>
    <property type="match status" value="1"/>
</dbReference>
<accession>A0A9D2FT77</accession>
<dbReference type="InterPro" id="IPR027417">
    <property type="entry name" value="P-loop_NTPase"/>
</dbReference>
<name>A0A9D2FT77_9FIRM</name>
<reference evidence="5" key="1">
    <citation type="journal article" date="2021" name="PeerJ">
        <title>Extensive microbial diversity within the chicken gut microbiome revealed by metagenomics and culture.</title>
        <authorList>
            <person name="Gilroy R."/>
            <person name="Ravi A."/>
            <person name="Getino M."/>
            <person name="Pursley I."/>
            <person name="Horton D.L."/>
            <person name="Alikhan N.F."/>
            <person name="Baker D."/>
            <person name="Gharbi K."/>
            <person name="Hall N."/>
            <person name="Watson M."/>
            <person name="Adriaenssens E.M."/>
            <person name="Foster-Nyarko E."/>
            <person name="Jarju S."/>
            <person name="Secka A."/>
            <person name="Antonio M."/>
            <person name="Oren A."/>
            <person name="Chaudhuri R.R."/>
            <person name="La Ragione R."/>
            <person name="Hildebrand F."/>
            <person name="Pallen M.J."/>
        </authorList>
    </citation>
    <scope>NUCLEOTIDE SEQUENCE</scope>
    <source>
        <strain evidence="5">1068</strain>
    </source>
</reference>
<dbReference type="InterPro" id="IPR017871">
    <property type="entry name" value="ABC_transporter-like_CS"/>
</dbReference>
<dbReference type="PANTHER" id="PTHR42788:SF21">
    <property type="entry name" value="ABC TRANSPORTER ATP-BINDING PROTEIN"/>
    <property type="match status" value="1"/>
</dbReference>
<dbReference type="PROSITE" id="PS00211">
    <property type="entry name" value="ABC_TRANSPORTER_1"/>
    <property type="match status" value="1"/>
</dbReference>
<protein>
    <submittedName>
        <fullName evidence="5">ABC transporter ATP-binding protein</fullName>
    </submittedName>
</protein>
<dbReference type="EMBL" id="DXBG01000235">
    <property type="protein sequence ID" value="HIZ66222.1"/>
    <property type="molecule type" value="Genomic_DNA"/>
</dbReference>
<dbReference type="CDD" id="cd03293">
    <property type="entry name" value="ABC_NrtD_SsuB_transporters"/>
    <property type="match status" value="1"/>
</dbReference>
<dbReference type="Gene3D" id="3.40.50.300">
    <property type="entry name" value="P-loop containing nucleotide triphosphate hydrolases"/>
    <property type="match status" value="1"/>
</dbReference>
<feature type="domain" description="ABC transporter" evidence="4">
    <location>
        <begin position="6"/>
        <end position="237"/>
    </location>
</feature>
<evidence type="ECO:0000256" key="1">
    <source>
        <dbReference type="ARBA" id="ARBA00022448"/>
    </source>
</evidence>
<dbReference type="InterPro" id="IPR003593">
    <property type="entry name" value="AAA+_ATPase"/>
</dbReference>
<dbReference type="Proteomes" id="UP000824056">
    <property type="component" value="Unassembled WGS sequence"/>
</dbReference>
<dbReference type="InterPro" id="IPR050166">
    <property type="entry name" value="ABC_transporter_ATP-bind"/>
</dbReference>
<dbReference type="SUPFAM" id="SSF52540">
    <property type="entry name" value="P-loop containing nucleoside triphosphate hydrolases"/>
    <property type="match status" value="1"/>
</dbReference>
<proteinExistence type="predicted"/>
<evidence type="ECO:0000259" key="4">
    <source>
        <dbReference type="PROSITE" id="PS50893"/>
    </source>
</evidence>
<dbReference type="InterPro" id="IPR003439">
    <property type="entry name" value="ABC_transporter-like_ATP-bd"/>
</dbReference>
<dbReference type="AlphaFoldDB" id="A0A9D2FT77"/>
<keyword evidence="3 5" id="KW-0067">ATP-binding</keyword>
<dbReference type="Pfam" id="PF00005">
    <property type="entry name" value="ABC_tran"/>
    <property type="match status" value="1"/>
</dbReference>
<dbReference type="PROSITE" id="PS50893">
    <property type="entry name" value="ABC_TRANSPORTER_2"/>
    <property type="match status" value="1"/>
</dbReference>
<comment type="caution">
    <text evidence="5">The sequence shown here is derived from an EMBL/GenBank/DDBJ whole genome shotgun (WGS) entry which is preliminary data.</text>
</comment>
<evidence type="ECO:0000256" key="2">
    <source>
        <dbReference type="ARBA" id="ARBA00022741"/>
    </source>
</evidence>
<evidence type="ECO:0000313" key="5">
    <source>
        <dbReference type="EMBL" id="HIZ66222.1"/>
    </source>
</evidence>
<reference evidence="5" key="2">
    <citation type="submission" date="2021-04" db="EMBL/GenBank/DDBJ databases">
        <authorList>
            <person name="Gilroy R."/>
        </authorList>
    </citation>
    <scope>NUCLEOTIDE SEQUENCE</scope>
    <source>
        <strain evidence="5">1068</strain>
    </source>
</reference>
<dbReference type="PANTHER" id="PTHR42788">
    <property type="entry name" value="TAURINE IMPORT ATP-BINDING PROTEIN-RELATED"/>
    <property type="match status" value="1"/>
</dbReference>
<organism evidence="5 6">
    <name type="scientific">Candidatus Blautia pullicola</name>
    <dbReference type="NCBI Taxonomy" id="2838498"/>
    <lineage>
        <taxon>Bacteria</taxon>
        <taxon>Bacillati</taxon>
        <taxon>Bacillota</taxon>
        <taxon>Clostridia</taxon>
        <taxon>Lachnospirales</taxon>
        <taxon>Lachnospiraceae</taxon>
        <taxon>Blautia</taxon>
    </lineage>
</organism>
<dbReference type="GO" id="GO:0005524">
    <property type="term" value="F:ATP binding"/>
    <property type="evidence" value="ECO:0007669"/>
    <property type="project" value="UniProtKB-KW"/>
</dbReference>
<keyword evidence="1" id="KW-0813">Transport</keyword>
<keyword evidence="2" id="KW-0547">Nucleotide-binding</keyword>
<evidence type="ECO:0000256" key="3">
    <source>
        <dbReference type="ARBA" id="ARBA00022840"/>
    </source>
</evidence>
<dbReference type="GO" id="GO:0016887">
    <property type="term" value="F:ATP hydrolysis activity"/>
    <property type="evidence" value="ECO:0007669"/>
    <property type="project" value="InterPro"/>
</dbReference>